<dbReference type="EMBL" id="JBGOOW010000004">
    <property type="protein sequence ID" value="MEZ8180359.1"/>
    <property type="molecule type" value="Genomic_DNA"/>
</dbReference>
<dbReference type="RefSeq" id="WP_371690686.1">
    <property type="nucleotide sequence ID" value="NZ_JBGOOW010000004.1"/>
</dbReference>
<organism evidence="1 2">
    <name type="scientific">Vibrio splendidus</name>
    <dbReference type="NCBI Taxonomy" id="29497"/>
    <lineage>
        <taxon>Bacteria</taxon>
        <taxon>Pseudomonadati</taxon>
        <taxon>Pseudomonadota</taxon>
        <taxon>Gammaproteobacteria</taxon>
        <taxon>Vibrionales</taxon>
        <taxon>Vibrionaceae</taxon>
        <taxon>Vibrio</taxon>
    </lineage>
</organism>
<reference evidence="1 2" key="1">
    <citation type="submission" date="2024-06" db="EMBL/GenBank/DDBJ databases">
        <authorList>
            <person name="Steensen K."/>
            <person name="Seneca J."/>
            <person name="Bartlau N."/>
            <person name="Yu A.X."/>
            <person name="Polz M.F."/>
        </authorList>
    </citation>
    <scope>NUCLEOTIDE SEQUENCE [LARGE SCALE GENOMIC DNA]</scope>
    <source>
        <strain evidence="1 2">1F145</strain>
    </source>
</reference>
<protein>
    <submittedName>
        <fullName evidence="1">Uncharacterized protein</fullName>
    </submittedName>
</protein>
<dbReference type="Proteomes" id="UP001569200">
    <property type="component" value="Unassembled WGS sequence"/>
</dbReference>
<comment type="caution">
    <text evidence="1">The sequence shown here is derived from an EMBL/GenBank/DDBJ whole genome shotgun (WGS) entry which is preliminary data.</text>
</comment>
<name>A0ABV4LPI5_VIBSP</name>
<proteinExistence type="predicted"/>
<evidence type="ECO:0000313" key="1">
    <source>
        <dbReference type="EMBL" id="MEZ8180359.1"/>
    </source>
</evidence>
<gene>
    <name evidence="1" type="ORF">ACED33_06705</name>
</gene>
<evidence type="ECO:0000313" key="2">
    <source>
        <dbReference type="Proteomes" id="UP001569200"/>
    </source>
</evidence>
<keyword evidence="2" id="KW-1185">Reference proteome</keyword>
<sequence>MTFIEFLDALANDILDSSFTERLITTPTPYDNHYYNQGDRWCGVEELLANSNDTRELLRKYAFHGLDPNLSFSSGNLKAQYIPDEDFINDGSAIIVFAIVGSQWMHCVRLKGQSKLLARLSNENF</sequence>
<accession>A0ABV4LPI5</accession>